<accession>A0A7I4YD32</accession>
<evidence type="ECO:0000256" key="8">
    <source>
        <dbReference type="ARBA" id="ARBA00022843"/>
    </source>
</evidence>
<dbReference type="GO" id="GO:0055064">
    <property type="term" value="P:chloride ion homeostasis"/>
    <property type="evidence" value="ECO:0007669"/>
    <property type="project" value="TreeGrafter"/>
</dbReference>
<evidence type="ECO:0000256" key="12">
    <source>
        <dbReference type="ARBA" id="ARBA00023065"/>
    </source>
</evidence>
<evidence type="ECO:0000256" key="19">
    <source>
        <dbReference type="ARBA" id="ARBA00056815"/>
    </source>
</evidence>
<dbReference type="GO" id="GO:0005524">
    <property type="term" value="F:ATP binding"/>
    <property type="evidence" value="ECO:0007669"/>
    <property type="project" value="UniProtKB-KW"/>
</dbReference>
<dbReference type="GO" id="GO:0055075">
    <property type="term" value="P:potassium ion homeostasis"/>
    <property type="evidence" value="ECO:0007669"/>
    <property type="project" value="TreeGrafter"/>
</dbReference>
<feature type="region of interest" description="Disordered" evidence="24">
    <location>
        <begin position="1"/>
        <end position="32"/>
    </location>
</feature>
<dbReference type="PANTHER" id="PTHR11827">
    <property type="entry name" value="SOLUTE CARRIER FAMILY 12, CATION COTRANSPORTERS"/>
    <property type="match status" value="1"/>
</dbReference>
<comment type="subunit">
    <text evidence="20">Homodimer; adopts a domain-swap conformation at the scissor helices connecting the transmembrane domain and C-terminal domain. Interacts with KLHL3. Interacts with IL18R1; this interaction is increased by IL18 treatment.</text>
</comment>
<keyword evidence="7" id="KW-0067">ATP-binding</keyword>
<dbReference type="InterPro" id="IPR004841">
    <property type="entry name" value="AA-permease/SLC12A_dom"/>
</dbReference>
<dbReference type="GO" id="GO:0006884">
    <property type="term" value="P:cell volume homeostasis"/>
    <property type="evidence" value="ECO:0007669"/>
    <property type="project" value="TreeGrafter"/>
</dbReference>
<keyword evidence="10 25" id="KW-1133">Transmembrane helix</keyword>
<feature type="transmembrane region" description="Helical" evidence="25">
    <location>
        <begin position="399"/>
        <end position="416"/>
    </location>
</feature>
<evidence type="ECO:0000313" key="29">
    <source>
        <dbReference type="WBParaSite" id="HCON_00076370-00002"/>
    </source>
</evidence>
<dbReference type="Proteomes" id="UP000025227">
    <property type="component" value="Unplaced"/>
</dbReference>
<keyword evidence="8" id="KW-0832">Ubl conjugation</keyword>
<feature type="compositionally biased region" description="Polar residues" evidence="24">
    <location>
        <begin position="1"/>
        <end position="20"/>
    </location>
</feature>
<feature type="transmembrane region" description="Helical" evidence="25">
    <location>
        <begin position="76"/>
        <end position="101"/>
    </location>
</feature>
<evidence type="ECO:0000256" key="7">
    <source>
        <dbReference type="ARBA" id="ARBA00022840"/>
    </source>
</evidence>
<keyword evidence="14" id="KW-1015">Disulfide bond</keyword>
<feature type="domain" description="SLC12A transporter C-terminal" evidence="27">
    <location>
        <begin position="713"/>
        <end position="892"/>
    </location>
</feature>
<evidence type="ECO:0000256" key="1">
    <source>
        <dbReference type="ARBA" id="ARBA00004424"/>
    </source>
</evidence>
<keyword evidence="13 25" id="KW-0472">Membrane</keyword>
<dbReference type="WBParaSite" id="HCON_00076370-00002">
    <property type="protein sequence ID" value="HCON_00076370-00002"/>
    <property type="gene ID" value="HCON_00076370"/>
</dbReference>
<dbReference type="InterPro" id="IPR018491">
    <property type="entry name" value="SLC12_C"/>
</dbReference>
<evidence type="ECO:0000256" key="25">
    <source>
        <dbReference type="SAM" id="Phobius"/>
    </source>
</evidence>
<keyword evidence="2" id="KW-0813">Transport</keyword>
<evidence type="ECO:0000256" key="10">
    <source>
        <dbReference type="ARBA" id="ARBA00022989"/>
    </source>
</evidence>
<keyword evidence="9" id="KW-0769">Symport</keyword>
<evidence type="ECO:0000259" key="26">
    <source>
        <dbReference type="Pfam" id="PF00324"/>
    </source>
</evidence>
<feature type="transmembrane region" description="Helical" evidence="25">
    <location>
        <begin position="343"/>
        <end position="365"/>
    </location>
</feature>
<evidence type="ECO:0000313" key="28">
    <source>
        <dbReference type="Proteomes" id="UP000025227"/>
    </source>
</evidence>
<evidence type="ECO:0000256" key="18">
    <source>
        <dbReference type="ARBA" id="ARBA00050884"/>
    </source>
</evidence>
<feature type="transmembrane region" description="Helical" evidence="25">
    <location>
        <begin position="197"/>
        <end position="215"/>
    </location>
</feature>
<dbReference type="AlphaFoldDB" id="A0A7I4YD32"/>
<comment type="function">
    <text evidence="19">Electroneutral sodium and chloride ion cotransporter, which acts as a key mediator of sodium and chloride reabsorption in kidney distal convoluted tubules. Also acts as a receptor for the pro-inflammatory cytokine IL18, thereby contributing to IL18-induced cytokine production, including IFNG, IL6, IL18 and CCL2. May act either independently of IL18R1, or in a complex with IL18R1.</text>
</comment>
<evidence type="ECO:0000256" key="22">
    <source>
        <dbReference type="ARBA" id="ARBA00076232"/>
    </source>
</evidence>
<proteinExistence type="predicted"/>
<comment type="catalytic activity">
    <reaction evidence="18">
        <text>chloride(out) + Na(+)(out) = chloride(in) + Na(+)(in)</text>
        <dbReference type="Rhea" id="RHEA:73887"/>
        <dbReference type="ChEBI" id="CHEBI:17996"/>
        <dbReference type="ChEBI" id="CHEBI:29101"/>
    </reaction>
</comment>
<evidence type="ECO:0000256" key="11">
    <source>
        <dbReference type="ARBA" id="ARBA00023053"/>
    </source>
</evidence>
<evidence type="ECO:0000259" key="27">
    <source>
        <dbReference type="Pfam" id="PF03522"/>
    </source>
</evidence>
<dbReference type="FunFam" id="1.20.1740.10:FF:000018">
    <property type="entry name" value="solute carrier family 12 member 3 isoform X2"/>
    <property type="match status" value="1"/>
</dbReference>
<keyword evidence="3" id="KW-1003">Cell membrane</keyword>
<dbReference type="Pfam" id="PF03522">
    <property type="entry name" value="SLC12"/>
    <property type="match status" value="2"/>
</dbReference>
<name>A0A7I4YD32_HAECO</name>
<protein>
    <recommendedName>
        <fullName evidence="21">Solute carrier family 12 member 3</fullName>
    </recommendedName>
    <alternativeName>
        <fullName evidence="22">Na-Cl symporter</fullName>
    </alternativeName>
    <alternativeName>
        <fullName evidence="23">Thiazide-sensitive sodium-chloride cotransporter</fullName>
    </alternativeName>
</protein>
<feature type="transmembrane region" description="Helical" evidence="25">
    <location>
        <begin position="122"/>
        <end position="146"/>
    </location>
</feature>
<dbReference type="PANTHER" id="PTHR11827:SF103">
    <property type="entry name" value="SODIUM CHLORIDE COTRANSPORTER 69, ISOFORM E"/>
    <property type="match status" value="1"/>
</dbReference>
<evidence type="ECO:0000256" key="16">
    <source>
        <dbReference type="ARBA" id="ARBA00023201"/>
    </source>
</evidence>
<dbReference type="InterPro" id="IPR004842">
    <property type="entry name" value="SLC12A_fam"/>
</dbReference>
<keyword evidence="17" id="KW-0868">Chloride</keyword>
<keyword evidence="11" id="KW-0915">Sodium</keyword>
<keyword evidence="5 25" id="KW-0812">Transmembrane</keyword>
<dbReference type="GO" id="GO:0016324">
    <property type="term" value="C:apical plasma membrane"/>
    <property type="evidence" value="ECO:0007669"/>
    <property type="project" value="UniProtKB-SubCell"/>
</dbReference>
<feature type="region of interest" description="Disordered" evidence="24">
    <location>
        <begin position="679"/>
        <end position="705"/>
    </location>
</feature>
<organism evidence="28 29">
    <name type="scientific">Haemonchus contortus</name>
    <name type="common">Barber pole worm</name>
    <dbReference type="NCBI Taxonomy" id="6289"/>
    <lineage>
        <taxon>Eukaryota</taxon>
        <taxon>Metazoa</taxon>
        <taxon>Ecdysozoa</taxon>
        <taxon>Nematoda</taxon>
        <taxon>Chromadorea</taxon>
        <taxon>Rhabditida</taxon>
        <taxon>Rhabditina</taxon>
        <taxon>Rhabditomorpha</taxon>
        <taxon>Strongyloidea</taxon>
        <taxon>Trichostrongylidae</taxon>
        <taxon>Haemonchus</taxon>
    </lineage>
</organism>
<keyword evidence="16" id="KW-0739">Sodium transport</keyword>
<evidence type="ECO:0000256" key="2">
    <source>
        <dbReference type="ARBA" id="ARBA00022448"/>
    </source>
</evidence>
<evidence type="ECO:0000256" key="14">
    <source>
        <dbReference type="ARBA" id="ARBA00023157"/>
    </source>
</evidence>
<dbReference type="GO" id="GO:1990573">
    <property type="term" value="P:potassium ion import across plasma membrane"/>
    <property type="evidence" value="ECO:0007669"/>
    <property type="project" value="TreeGrafter"/>
</dbReference>
<sequence>MSANQMEIHSIENGGTTASRSDGKEANPPHHRTTVLKESEIKFGWIEGVFIRCVQNIIGVILFLRITWVVAQAGVIMGVAIIFLASFVTILTAISTSTICTNGEIKGGGVYYLISRTLGAEYGGSIGLLFSMANCASGALYIVGFAETVKQLLIESGITILDGDVWDIRLVSVVTTIVLMAVIVVSPTLESKLQQILLIPLILSVLSFIIGSFISTKNKVIHGYTGYKWKTLEHNMLPDFRSEHNFFSVFSVYFPAATGIMAGANISGHLKNPQAAIPRGTLAAIAVSTVVYTAFALVAGATYARDADGVNEADQDNPPDCYLNATCPFGLHNYYQMVTVTSVWPPLITIGIVASSLCSAMASLVGAPRVFQAVCADRIIPKLEFFAKGYGKGNDPRRVYALSFVITVTIVMIGNLNVIAPFISNFFLCAYALVNYACFTACLSQTPGFRPAFRFYSPWLSLFGAVMCVSIMFVMSWPTTLFTCSFFFAVYSFIRHLKPDVNWGTSTTATTYKHAYNGVMKLTKDEPHVKNYRPQVLVLSGAPHERSSLVQLAYSITRGASLLVCGNVIHEPSTEEMSKQLATARKIEEMSQSALRRQHIKGICKVVVAPSLETGCMMLYQTCGLGRMSPNIVLLGFLQSEAKDRRAVKLETRNAYLRIIQHAFYSGMGVAILRSNPKNPFDDPSAPPLDTDSTQGSTTTGTTGNTELGIITNKKFTIDVWWLSDDGGLTLLVPYLLTLSGSRLKGANLRVFTIAPEGESVSTEEKRMASLLEKFRIQYSYLHVVPAFTKPDEKTSDQFYKTLEPFLGEEEDGMISKDELTRMSNKIARHIQTGTLLRNFSSKADLVVVTLPFPQKDVSSGLYTNWLETISHGLQCVLLIRGNHHNVLTFYS</sequence>
<feature type="domain" description="Amino acid permease/ SLC12A" evidence="26">
    <location>
        <begin position="48"/>
        <end position="537"/>
    </location>
</feature>
<evidence type="ECO:0000256" key="21">
    <source>
        <dbReference type="ARBA" id="ARBA00073714"/>
    </source>
</evidence>
<feature type="transmembrane region" description="Helical" evidence="25">
    <location>
        <begin position="422"/>
        <end position="443"/>
    </location>
</feature>
<evidence type="ECO:0000256" key="5">
    <source>
        <dbReference type="ARBA" id="ARBA00022692"/>
    </source>
</evidence>
<feature type="transmembrane region" description="Helical" evidence="25">
    <location>
        <begin position="246"/>
        <end position="268"/>
    </location>
</feature>
<keyword evidence="6" id="KW-0547">Nucleotide-binding</keyword>
<evidence type="ECO:0000256" key="3">
    <source>
        <dbReference type="ARBA" id="ARBA00022475"/>
    </source>
</evidence>
<dbReference type="GO" id="GO:0008511">
    <property type="term" value="F:sodium:potassium:chloride symporter activity"/>
    <property type="evidence" value="ECO:0007669"/>
    <property type="project" value="TreeGrafter"/>
</dbReference>
<evidence type="ECO:0000256" key="24">
    <source>
        <dbReference type="SAM" id="MobiDB-lite"/>
    </source>
</evidence>
<evidence type="ECO:0000256" key="20">
    <source>
        <dbReference type="ARBA" id="ARBA00063035"/>
    </source>
</evidence>
<feature type="transmembrane region" description="Helical" evidence="25">
    <location>
        <begin position="166"/>
        <end position="185"/>
    </location>
</feature>
<keyword evidence="15" id="KW-0325">Glycoprotein</keyword>
<feature type="transmembrane region" description="Helical" evidence="25">
    <location>
        <begin position="280"/>
        <end position="304"/>
    </location>
</feature>
<feature type="domain" description="SLC12A transporter C-terminal" evidence="27">
    <location>
        <begin position="546"/>
        <end position="676"/>
    </location>
</feature>
<dbReference type="OrthoDB" id="2020542at2759"/>
<evidence type="ECO:0000256" key="15">
    <source>
        <dbReference type="ARBA" id="ARBA00023180"/>
    </source>
</evidence>
<dbReference type="Pfam" id="PF00324">
    <property type="entry name" value="AA_permease"/>
    <property type="match status" value="1"/>
</dbReference>
<keyword evidence="28" id="KW-1185">Reference proteome</keyword>
<feature type="transmembrane region" description="Helical" evidence="25">
    <location>
        <begin position="49"/>
        <end position="70"/>
    </location>
</feature>
<dbReference type="GO" id="GO:0055078">
    <property type="term" value="P:sodium ion homeostasis"/>
    <property type="evidence" value="ECO:0007669"/>
    <property type="project" value="TreeGrafter"/>
</dbReference>
<feature type="transmembrane region" description="Helical" evidence="25">
    <location>
        <begin position="455"/>
        <end position="477"/>
    </location>
</feature>
<evidence type="ECO:0000256" key="4">
    <source>
        <dbReference type="ARBA" id="ARBA00022553"/>
    </source>
</evidence>
<keyword evidence="12" id="KW-0406">Ion transport</keyword>
<evidence type="ECO:0000256" key="13">
    <source>
        <dbReference type="ARBA" id="ARBA00023136"/>
    </source>
</evidence>
<evidence type="ECO:0000256" key="9">
    <source>
        <dbReference type="ARBA" id="ARBA00022847"/>
    </source>
</evidence>
<evidence type="ECO:0000256" key="6">
    <source>
        <dbReference type="ARBA" id="ARBA00022741"/>
    </source>
</evidence>
<dbReference type="OMA" id="NTHEAIP"/>
<comment type="subcellular location">
    <subcellularLocation>
        <location evidence="1">Apical cell membrane</location>
        <topology evidence="1">Multi-pass membrane protein</topology>
    </subcellularLocation>
</comment>
<dbReference type="Gene3D" id="1.20.1740.10">
    <property type="entry name" value="Amino acid/polyamine transporter I"/>
    <property type="match status" value="1"/>
</dbReference>
<reference evidence="29" key="1">
    <citation type="submission" date="2020-12" db="UniProtKB">
        <authorList>
            <consortium name="WormBaseParasite"/>
        </authorList>
    </citation>
    <scope>IDENTIFICATION</scope>
    <source>
        <strain evidence="29">MHco3</strain>
    </source>
</reference>
<evidence type="ECO:0000256" key="23">
    <source>
        <dbReference type="ARBA" id="ARBA00077939"/>
    </source>
</evidence>
<feature type="compositionally biased region" description="Low complexity" evidence="24">
    <location>
        <begin position="689"/>
        <end position="705"/>
    </location>
</feature>
<evidence type="ECO:0000256" key="17">
    <source>
        <dbReference type="ARBA" id="ARBA00023214"/>
    </source>
</evidence>
<keyword evidence="4" id="KW-0597">Phosphoprotein</keyword>